<name>A0A401QFW2_SCYTO</name>
<organism evidence="1 2">
    <name type="scientific">Scyliorhinus torazame</name>
    <name type="common">Cloudy catshark</name>
    <name type="synonym">Catulus torazame</name>
    <dbReference type="NCBI Taxonomy" id="75743"/>
    <lineage>
        <taxon>Eukaryota</taxon>
        <taxon>Metazoa</taxon>
        <taxon>Chordata</taxon>
        <taxon>Craniata</taxon>
        <taxon>Vertebrata</taxon>
        <taxon>Chondrichthyes</taxon>
        <taxon>Elasmobranchii</taxon>
        <taxon>Galeomorphii</taxon>
        <taxon>Galeoidea</taxon>
        <taxon>Carcharhiniformes</taxon>
        <taxon>Scyliorhinidae</taxon>
        <taxon>Scyliorhinus</taxon>
    </lineage>
</organism>
<dbReference type="Proteomes" id="UP000288216">
    <property type="component" value="Unassembled WGS sequence"/>
</dbReference>
<protein>
    <submittedName>
        <fullName evidence="1">Uncharacterized protein</fullName>
    </submittedName>
</protein>
<feature type="non-terminal residue" evidence="1">
    <location>
        <position position="1"/>
    </location>
</feature>
<keyword evidence="2" id="KW-1185">Reference proteome</keyword>
<evidence type="ECO:0000313" key="2">
    <source>
        <dbReference type="Proteomes" id="UP000288216"/>
    </source>
</evidence>
<comment type="caution">
    <text evidence="1">The sequence shown here is derived from an EMBL/GenBank/DDBJ whole genome shotgun (WGS) entry which is preliminary data.</text>
</comment>
<accession>A0A401QFW2</accession>
<dbReference type="EMBL" id="BFAA01065168">
    <property type="protein sequence ID" value="GCB84243.1"/>
    <property type="molecule type" value="Genomic_DNA"/>
</dbReference>
<evidence type="ECO:0000313" key="1">
    <source>
        <dbReference type="EMBL" id="GCB84243.1"/>
    </source>
</evidence>
<reference evidence="1 2" key="1">
    <citation type="journal article" date="2018" name="Nat. Ecol. Evol.">
        <title>Shark genomes provide insights into elasmobranch evolution and the origin of vertebrates.</title>
        <authorList>
            <person name="Hara Y"/>
            <person name="Yamaguchi K"/>
            <person name="Onimaru K"/>
            <person name="Kadota M"/>
            <person name="Koyanagi M"/>
            <person name="Keeley SD"/>
            <person name="Tatsumi K"/>
            <person name="Tanaka K"/>
            <person name="Motone F"/>
            <person name="Kageyama Y"/>
            <person name="Nozu R"/>
            <person name="Adachi N"/>
            <person name="Nishimura O"/>
            <person name="Nakagawa R"/>
            <person name="Tanegashima C"/>
            <person name="Kiyatake I"/>
            <person name="Matsumoto R"/>
            <person name="Murakumo K"/>
            <person name="Nishida K"/>
            <person name="Terakita A"/>
            <person name="Kuratani S"/>
            <person name="Sato K"/>
            <person name="Hyodo S Kuraku.S."/>
        </authorList>
    </citation>
    <scope>NUCLEOTIDE SEQUENCE [LARGE SCALE GENOMIC DNA]</scope>
</reference>
<proteinExistence type="predicted"/>
<gene>
    <name evidence="1" type="ORF">scyTo_0024978</name>
</gene>
<sequence length="64" mass="7364">SHFYQEKLLEELKDYKFVFPHVISGNRKQSVATLPQVNNLMAFDSLNTLTHPNLLYLLLSAAMI</sequence>
<dbReference type="AlphaFoldDB" id="A0A401QFW2"/>